<dbReference type="RefSeq" id="WP_125119965.1">
    <property type="nucleotide sequence ID" value="NZ_AP019309.1"/>
</dbReference>
<dbReference type="EMBL" id="AP019309">
    <property type="protein sequence ID" value="BBH27215.1"/>
    <property type="molecule type" value="Genomic_DNA"/>
</dbReference>
<keyword evidence="2" id="KW-1185">Reference proteome</keyword>
<gene>
    <name evidence="1" type="ORF">SG0102_21490</name>
</gene>
<accession>A0A3G9JFS3</accession>
<sequence>MSRTIIELHYNGDIHFDVENLPAGISADVYLGLYEKLYTQMMDDFFEFETSQDRLEVSYSVLTDLHRLIDVYQLRRSELPSSLSDLNIEVNEFRAIMEIDENNEISINFLGEVGAQEIVVGLAILAGETLNVVDVNTMLVALIFDVTPPESEDVVN</sequence>
<reference evidence="1 2" key="1">
    <citation type="submission" date="2018-11" db="EMBL/GenBank/DDBJ databases">
        <title>Novel Erysipelotrichaceae bacterium isolated from small intestine of a swine.</title>
        <authorList>
            <person name="Kim J.S."/>
            <person name="Choe H."/>
            <person name="Lee Y.R."/>
            <person name="Kim K.M."/>
            <person name="Park D.S."/>
        </authorList>
    </citation>
    <scope>NUCLEOTIDE SEQUENCE [LARGE SCALE GENOMIC DNA]</scope>
    <source>
        <strain evidence="1 2">SG0102</strain>
    </source>
</reference>
<organism evidence="1 2">
    <name type="scientific">Intestinibaculum porci</name>
    <dbReference type="NCBI Taxonomy" id="2487118"/>
    <lineage>
        <taxon>Bacteria</taxon>
        <taxon>Bacillati</taxon>
        <taxon>Bacillota</taxon>
        <taxon>Erysipelotrichia</taxon>
        <taxon>Erysipelotrichales</taxon>
        <taxon>Erysipelotrichaceae</taxon>
        <taxon>Intestinibaculum</taxon>
    </lineage>
</organism>
<evidence type="ECO:0000313" key="2">
    <source>
        <dbReference type="Proteomes" id="UP000268059"/>
    </source>
</evidence>
<evidence type="ECO:0000313" key="1">
    <source>
        <dbReference type="EMBL" id="BBH27215.1"/>
    </source>
</evidence>
<dbReference type="Proteomes" id="UP000268059">
    <property type="component" value="Chromosome"/>
</dbReference>
<protein>
    <submittedName>
        <fullName evidence="1">Uncharacterized protein</fullName>
    </submittedName>
</protein>
<proteinExistence type="predicted"/>
<dbReference type="InParanoid" id="A0A3G9JFS3"/>
<dbReference type="AlphaFoldDB" id="A0A3G9JFS3"/>
<dbReference type="KEGG" id="ebm:SG0102_21490"/>
<name>A0A3G9JFS3_9FIRM</name>